<dbReference type="Proteomes" id="UP000076871">
    <property type="component" value="Unassembled WGS sequence"/>
</dbReference>
<accession>A0A165B800</accession>
<feature type="region of interest" description="Disordered" evidence="1">
    <location>
        <begin position="30"/>
        <end position="51"/>
    </location>
</feature>
<dbReference type="GeneID" id="63830498"/>
<name>A0A165B800_9APHY</name>
<organism evidence="2 3">
    <name type="scientific">Laetiporus sulphureus 93-53</name>
    <dbReference type="NCBI Taxonomy" id="1314785"/>
    <lineage>
        <taxon>Eukaryota</taxon>
        <taxon>Fungi</taxon>
        <taxon>Dikarya</taxon>
        <taxon>Basidiomycota</taxon>
        <taxon>Agaricomycotina</taxon>
        <taxon>Agaricomycetes</taxon>
        <taxon>Polyporales</taxon>
        <taxon>Laetiporus</taxon>
    </lineage>
</organism>
<evidence type="ECO:0000256" key="1">
    <source>
        <dbReference type="SAM" id="MobiDB-lite"/>
    </source>
</evidence>
<protein>
    <submittedName>
        <fullName evidence="2">Uncharacterized protein</fullName>
    </submittedName>
</protein>
<keyword evidence="3" id="KW-1185">Reference proteome</keyword>
<reference evidence="2 3" key="1">
    <citation type="journal article" date="2016" name="Mol. Biol. Evol.">
        <title>Comparative Genomics of Early-Diverging Mushroom-Forming Fungi Provides Insights into the Origins of Lignocellulose Decay Capabilities.</title>
        <authorList>
            <person name="Nagy L.G."/>
            <person name="Riley R."/>
            <person name="Tritt A."/>
            <person name="Adam C."/>
            <person name="Daum C."/>
            <person name="Floudas D."/>
            <person name="Sun H."/>
            <person name="Yadav J.S."/>
            <person name="Pangilinan J."/>
            <person name="Larsson K.H."/>
            <person name="Matsuura K."/>
            <person name="Barry K."/>
            <person name="Labutti K."/>
            <person name="Kuo R."/>
            <person name="Ohm R.A."/>
            <person name="Bhattacharya S.S."/>
            <person name="Shirouzu T."/>
            <person name="Yoshinaga Y."/>
            <person name="Martin F.M."/>
            <person name="Grigoriev I.V."/>
            <person name="Hibbett D.S."/>
        </authorList>
    </citation>
    <scope>NUCLEOTIDE SEQUENCE [LARGE SCALE GENOMIC DNA]</scope>
    <source>
        <strain evidence="2 3">93-53</strain>
    </source>
</reference>
<evidence type="ECO:0000313" key="3">
    <source>
        <dbReference type="Proteomes" id="UP000076871"/>
    </source>
</evidence>
<proteinExistence type="predicted"/>
<dbReference type="EMBL" id="KV427685">
    <property type="protein sequence ID" value="KZT00454.1"/>
    <property type="molecule type" value="Genomic_DNA"/>
</dbReference>
<feature type="compositionally biased region" description="Basic and acidic residues" evidence="1">
    <location>
        <begin position="41"/>
        <end position="51"/>
    </location>
</feature>
<dbReference type="InParanoid" id="A0A165B800"/>
<evidence type="ECO:0000313" key="2">
    <source>
        <dbReference type="EMBL" id="KZT00454.1"/>
    </source>
</evidence>
<dbReference type="AlphaFoldDB" id="A0A165B800"/>
<gene>
    <name evidence="2" type="ORF">LAESUDRAFT_764591</name>
</gene>
<sequence>MGDGVVRLELEGSADGQQVVIDASGVGIGQEGQDEVASRAGVDHKSKGSQI</sequence>
<dbReference type="RefSeq" id="XP_040758194.1">
    <property type="nucleotide sequence ID" value="XM_040913470.1"/>
</dbReference>